<dbReference type="GO" id="GO:0051536">
    <property type="term" value="F:iron-sulfur cluster binding"/>
    <property type="evidence" value="ECO:0007669"/>
    <property type="project" value="InterPro"/>
</dbReference>
<proteinExistence type="predicted"/>
<sequence>MSEAGFQIRVLPHGWQFEAAAGETLLRAAERAGIRLPTSCRNGTCRTCLCASDGGAVRYLVEWPGLSFDEKVAHDVLPCVAVPEGDITIVVPAARKIAAV</sequence>
<dbReference type="Proteomes" id="UP000318431">
    <property type="component" value="Unassembled WGS sequence"/>
</dbReference>
<gene>
    <name evidence="2" type="ORF">IP91_03862</name>
</gene>
<dbReference type="SUPFAM" id="SSF54292">
    <property type="entry name" value="2Fe-2S ferredoxin-like"/>
    <property type="match status" value="1"/>
</dbReference>
<dbReference type="InterPro" id="IPR036010">
    <property type="entry name" value="2Fe-2S_ferredoxin-like_sf"/>
</dbReference>
<dbReference type="RefSeq" id="WP_145650724.1">
    <property type="nucleotide sequence ID" value="NZ_VLLB01000007.1"/>
</dbReference>
<dbReference type="OrthoDB" id="9806195at2"/>
<protein>
    <submittedName>
        <fullName evidence="2">Ferredoxin</fullName>
    </submittedName>
</protein>
<organism evidence="2 3">
    <name type="scientific">Pseudoduganella lurida</name>
    <dbReference type="NCBI Taxonomy" id="1036180"/>
    <lineage>
        <taxon>Bacteria</taxon>
        <taxon>Pseudomonadati</taxon>
        <taxon>Pseudomonadota</taxon>
        <taxon>Betaproteobacteria</taxon>
        <taxon>Burkholderiales</taxon>
        <taxon>Oxalobacteraceae</taxon>
        <taxon>Telluria group</taxon>
        <taxon>Pseudoduganella</taxon>
    </lineage>
</organism>
<evidence type="ECO:0000313" key="2">
    <source>
        <dbReference type="EMBL" id="TWI63022.1"/>
    </source>
</evidence>
<evidence type="ECO:0000259" key="1">
    <source>
        <dbReference type="PROSITE" id="PS51085"/>
    </source>
</evidence>
<dbReference type="Gene3D" id="3.10.20.30">
    <property type="match status" value="1"/>
</dbReference>
<comment type="caution">
    <text evidence="2">The sequence shown here is derived from an EMBL/GenBank/DDBJ whole genome shotgun (WGS) entry which is preliminary data.</text>
</comment>
<evidence type="ECO:0000313" key="3">
    <source>
        <dbReference type="Proteomes" id="UP000318431"/>
    </source>
</evidence>
<dbReference type="Pfam" id="PF00111">
    <property type="entry name" value="Fer2"/>
    <property type="match status" value="1"/>
</dbReference>
<dbReference type="InterPro" id="IPR012675">
    <property type="entry name" value="Beta-grasp_dom_sf"/>
</dbReference>
<reference evidence="2 3" key="1">
    <citation type="journal article" date="2015" name="Stand. Genomic Sci.">
        <title>Genomic Encyclopedia of Bacterial and Archaeal Type Strains, Phase III: the genomes of soil and plant-associated and newly described type strains.</title>
        <authorList>
            <person name="Whitman W.B."/>
            <person name="Woyke T."/>
            <person name="Klenk H.P."/>
            <person name="Zhou Y."/>
            <person name="Lilburn T.G."/>
            <person name="Beck B.J."/>
            <person name="De Vos P."/>
            <person name="Vandamme P."/>
            <person name="Eisen J.A."/>
            <person name="Garrity G."/>
            <person name="Hugenholtz P."/>
            <person name="Kyrpides N.C."/>
        </authorList>
    </citation>
    <scope>NUCLEOTIDE SEQUENCE [LARGE SCALE GENOMIC DNA]</scope>
    <source>
        <strain evidence="2 3">CGMCC 1.10822</strain>
    </source>
</reference>
<dbReference type="PROSITE" id="PS51085">
    <property type="entry name" value="2FE2S_FER_2"/>
    <property type="match status" value="1"/>
</dbReference>
<dbReference type="EMBL" id="VLLB01000007">
    <property type="protein sequence ID" value="TWI63022.1"/>
    <property type="molecule type" value="Genomic_DNA"/>
</dbReference>
<dbReference type="AlphaFoldDB" id="A0A562R1R7"/>
<name>A0A562R1R7_9BURK</name>
<accession>A0A562R1R7</accession>
<keyword evidence="3" id="KW-1185">Reference proteome</keyword>
<dbReference type="InterPro" id="IPR001041">
    <property type="entry name" value="2Fe-2S_ferredoxin-type"/>
</dbReference>
<feature type="domain" description="2Fe-2S ferredoxin-type" evidence="1">
    <location>
        <begin position="6"/>
        <end position="95"/>
    </location>
</feature>
<dbReference type="CDD" id="cd00207">
    <property type="entry name" value="fer2"/>
    <property type="match status" value="1"/>
</dbReference>